<dbReference type="InterPro" id="IPR037165">
    <property type="entry name" value="AldOxase/xan_DH_Mopterin-bd_sf"/>
</dbReference>
<organism evidence="4">
    <name type="scientific">marine metagenome</name>
    <dbReference type="NCBI Taxonomy" id="408172"/>
    <lineage>
        <taxon>unclassified sequences</taxon>
        <taxon>metagenomes</taxon>
        <taxon>ecological metagenomes</taxon>
    </lineage>
</organism>
<dbReference type="GO" id="GO:0016491">
    <property type="term" value="F:oxidoreductase activity"/>
    <property type="evidence" value="ECO:0007669"/>
    <property type="project" value="UniProtKB-KW"/>
</dbReference>
<dbReference type="InterPro" id="IPR046867">
    <property type="entry name" value="AldOxase/xan_DH_MoCoBD2"/>
</dbReference>
<dbReference type="GO" id="GO:0005506">
    <property type="term" value="F:iron ion binding"/>
    <property type="evidence" value="ECO:0007669"/>
    <property type="project" value="InterPro"/>
</dbReference>
<dbReference type="PANTHER" id="PTHR11908">
    <property type="entry name" value="XANTHINE DEHYDROGENASE"/>
    <property type="match status" value="1"/>
</dbReference>
<feature type="non-terminal residue" evidence="4">
    <location>
        <position position="635"/>
    </location>
</feature>
<dbReference type="PANTHER" id="PTHR11908:SF132">
    <property type="entry name" value="ALDEHYDE OXIDASE 1-RELATED"/>
    <property type="match status" value="1"/>
</dbReference>
<keyword evidence="1" id="KW-0500">Molybdenum</keyword>
<dbReference type="Gene3D" id="3.90.1170.50">
    <property type="entry name" value="Aldehyde oxidase/xanthine dehydrogenase, a/b hammerhead"/>
    <property type="match status" value="1"/>
</dbReference>
<dbReference type="AlphaFoldDB" id="A0A382BUC9"/>
<dbReference type="EMBL" id="UINC01031414">
    <property type="protein sequence ID" value="SVB17418.1"/>
    <property type="molecule type" value="Genomic_DNA"/>
</dbReference>
<evidence type="ECO:0000259" key="3">
    <source>
        <dbReference type="SMART" id="SM01008"/>
    </source>
</evidence>
<gene>
    <name evidence="4" type="ORF">METZ01_LOCUS170272</name>
</gene>
<dbReference type="SUPFAM" id="SSF56003">
    <property type="entry name" value="Molybdenum cofactor-binding domain"/>
    <property type="match status" value="1"/>
</dbReference>
<sequence length="635" mass="68482">MSYTGQAWKRFEDPRLVTGMGVFVDDVKLPGMLYVSFLRSPHAHARILSIDVSEACSTPGVVATLTGEDIAGVLGEIPTRVLEEWEMDELQAPGLPVLAHGKAFFVGQTVAAVVAETRDLARDAVDMIAVEYEALPAVLDPLEAAKEDAASLHEGMGTNVFMRKFHDRQGSGLDDAFAQADRIIRQQYNVQRLAPLPLETRCCVVHYEPDEDQLTVWSSTQSPHRYRGMLANALDRAPDSVRVIAPDVGGGFGEKQGLFPEDIAVGYLSVVLERPLKWIADRQENMLTFHGRGHTADVEVAVKNDGTILGLRLRNVVDGGAFVGNSTTTPPYTSSHRIMGPYKIPAARVEVLGVATNKGPTGAYRGAGGPESAFCMERTMDLVARELSMDPVEIRRKNFISPDAFPYQTATGLTYDSGEYGKSLDLALEMSDYYGWQEKARLSTEIGGPLIGVGVSTVVKMAGAAGEVRTEDAWITIDSGGKVTARTGISPHGQGSDVCMAQVVADQLGISPSNIQVLHGDTDVVPSGGGTGATRGTVVGTSAMYTVAEKARRKLSRIASHLMDCPESDIVFEEGRIYSQLAPDCAKTFAEIASAAYSEELLPPDVEVGLNFQDRFTLSVPYYNPHSFATHVVVV</sequence>
<dbReference type="Pfam" id="PF02738">
    <property type="entry name" value="MoCoBD_1"/>
    <property type="match status" value="1"/>
</dbReference>
<dbReference type="SMART" id="SM01008">
    <property type="entry name" value="Ald_Xan_dh_C"/>
    <property type="match status" value="1"/>
</dbReference>
<name>A0A382BUC9_9ZZZZ</name>
<dbReference type="InterPro" id="IPR036856">
    <property type="entry name" value="Ald_Oxase/Xan_DH_a/b_sf"/>
</dbReference>
<evidence type="ECO:0000313" key="4">
    <source>
        <dbReference type="EMBL" id="SVB17418.1"/>
    </source>
</evidence>
<dbReference type="InterPro" id="IPR016208">
    <property type="entry name" value="Ald_Oxase/xanthine_DH-like"/>
</dbReference>
<reference evidence="4" key="1">
    <citation type="submission" date="2018-05" db="EMBL/GenBank/DDBJ databases">
        <authorList>
            <person name="Lanie J.A."/>
            <person name="Ng W.-L."/>
            <person name="Kazmierczak K.M."/>
            <person name="Andrzejewski T.M."/>
            <person name="Davidsen T.M."/>
            <person name="Wayne K.J."/>
            <person name="Tettelin H."/>
            <person name="Glass J.I."/>
            <person name="Rusch D."/>
            <person name="Podicherti R."/>
            <person name="Tsui H.-C.T."/>
            <person name="Winkler M.E."/>
        </authorList>
    </citation>
    <scope>NUCLEOTIDE SEQUENCE</scope>
</reference>
<dbReference type="Pfam" id="PF20256">
    <property type="entry name" value="MoCoBD_2"/>
    <property type="match status" value="1"/>
</dbReference>
<proteinExistence type="predicted"/>
<dbReference type="Gene3D" id="3.30.365.10">
    <property type="entry name" value="Aldehyde oxidase/xanthine dehydrogenase, molybdopterin binding domain"/>
    <property type="match status" value="4"/>
</dbReference>
<accession>A0A382BUC9</accession>
<dbReference type="InterPro" id="IPR008274">
    <property type="entry name" value="AldOxase/xan_DH_MoCoBD1"/>
</dbReference>
<feature type="domain" description="Aldehyde oxidase/xanthine dehydrogenase a/b hammerhead" evidence="3">
    <location>
        <begin position="18"/>
        <end position="136"/>
    </location>
</feature>
<evidence type="ECO:0000256" key="2">
    <source>
        <dbReference type="ARBA" id="ARBA00023002"/>
    </source>
</evidence>
<dbReference type="SUPFAM" id="SSF54665">
    <property type="entry name" value="CO dehydrogenase molybdoprotein N-domain-like"/>
    <property type="match status" value="1"/>
</dbReference>
<keyword evidence="2" id="KW-0560">Oxidoreductase</keyword>
<evidence type="ECO:0000256" key="1">
    <source>
        <dbReference type="ARBA" id="ARBA00022505"/>
    </source>
</evidence>
<dbReference type="InterPro" id="IPR000674">
    <property type="entry name" value="Ald_Oxase/Xan_DH_a/b"/>
</dbReference>
<protein>
    <recommendedName>
        <fullName evidence="3">Aldehyde oxidase/xanthine dehydrogenase a/b hammerhead domain-containing protein</fullName>
    </recommendedName>
</protein>
<dbReference type="Pfam" id="PF01315">
    <property type="entry name" value="Ald_Xan_dh_C"/>
    <property type="match status" value="1"/>
</dbReference>